<evidence type="ECO:0000256" key="1">
    <source>
        <dbReference type="SAM" id="MobiDB-lite"/>
    </source>
</evidence>
<gene>
    <name evidence="2" type="ORF">I7I51_07147</name>
</gene>
<dbReference type="VEuPathDB" id="FungiDB:I7I51_07147"/>
<name>A0A8A1MM92_AJECA</name>
<evidence type="ECO:0000313" key="2">
    <source>
        <dbReference type="EMBL" id="QSS66290.1"/>
    </source>
</evidence>
<evidence type="ECO:0000313" key="3">
    <source>
        <dbReference type="Proteomes" id="UP000663671"/>
    </source>
</evidence>
<organism evidence="2 3">
    <name type="scientific">Ajellomyces capsulatus</name>
    <name type="common">Darling's disease fungus</name>
    <name type="synonym">Histoplasma capsulatum</name>
    <dbReference type="NCBI Taxonomy" id="5037"/>
    <lineage>
        <taxon>Eukaryota</taxon>
        <taxon>Fungi</taxon>
        <taxon>Dikarya</taxon>
        <taxon>Ascomycota</taxon>
        <taxon>Pezizomycotina</taxon>
        <taxon>Eurotiomycetes</taxon>
        <taxon>Eurotiomycetidae</taxon>
        <taxon>Onygenales</taxon>
        <taxon>Ajellomycetaceae</taxon>
        <taxon>Histoplasma</taxon>
    </lineage>
</organism>
<protein>
    <submittedName>
        <fullName evidence="2">Uncharacterized protein</fullName>
    </submittedName>
</protein>
<accession>A0A8A1MM92</accession>
<dbReference type="EMBL" id="CP069115">
    <property type="protein sequence ID" value="QSS66290.1"/>
    <property type="molecule type" value="Genomic_DNA"/>
</dbReference>
<dbReference type="Proteomes" id="UP000663671">
    <property type="component" value="Chromosome 3"/>
</dbReference>
<feature type="region of interest" description="Disordered" evidence="1">
    <location>
        <begin position="199"/>
        <end position="219"/>
    </location>
</feature>
<feature type="compositionally biased region" description="Basic and acidic residues" evidence="1">
    <location>
        <begin position="205"/>
        <end position="216"/>
    </location>
</feature>
<dbReference type="OrthoDB" id="5313741at2759"/>
<proteinExistence type="predicted"/>
<reference evidence="2" key="1">
    <citation type="submission" date="2021-01" db="EMBL/GenBank/DDBJ databases">
        <title>Chromosome-level genome assembly of a human fungal pathogen reveals clustering of transcriptionally co-regulated genes.</title>
        <authorList>
            <person name="Voorhies M."/>
            <person name="Cohen S."/>
            <person name="Shea T.P."/>
            <person name="Petrus S."/>
            <person name="Munoz J.F."/>
            <person name="Poplawski S."/>
            <person name="Goldman W.E."/>
            <person name="Michael T."/>
            <person name="Cuomo C.A."/>
            <person name="Sil A."/>
            <person name="Beyhan S."/>
        </authorList>
    </citation>
    <scope>NUCLEOTIDE SEQUENCE</scope>
    <source>
        <strain evidence="2">WU24</strain>
    </source>
</reference>
<feature type="compositionally biased region" description="Basic residues" evidence="1">
    <location>
        <begin position="1"/>
        <end position="12"/>
    </location>
</feature>
<feature type="region of interest" description="Disordered" evidence="1">
    <location>
        <begin position="1"/>
        <end position="22"/>
    </location>
</feature>
<sequence length="258" mass="29436">MYPVRPTKRHLKSNSQTTSSEVPAKSLHLYTRLYPGRKALIAPSDTEPARYFVTNKFPHKHAHQWVPVFYRGDNPKYTTETTTIGRAKRTAMWTSFKVWLGDGVSEVLQNEDRRKKVKSYERKEKLIRTSDHALIATFEKRRSARYHRSIKTGQPPNKKKSFIGALCIYEEAYAMQIADDHGASGSSVAAFTARVDARASNPRSRAKDEKDLDPDGPHVGNLTEDMIALSCWVVEEAEHRLRYKIFDLLEEIGENAEG</sequence>
<dbReference type="AlphaFoldDB" id="A0A8A1MM92"/>